<dbReference type="InterPro" id="IPR050668">
    <property type="entry name" value="Cytochrome_b5"/>
</dbReference>
<evidence type="ECO:0000313" key="16">
    <source>
        <dbReference type="EMBL" id="JAP02560.1"/>
    </source>
</evidence>
<dbReference type="PRINTS" id="PR00363">
    <property type="entry name" value="CYTOCHROMEB5"/>
</dbReference>
<dbReference type="GO" id="GO:0046872">
    <property type="term" value="F:metal ion binding"/>
    <property type="evidence" value="ECO:0007669"/>
    <property type="project" value="UniProtKB-UniRule"/>
</dbReference>
<evidence type="ECO:0000256" key="14">
    <source>
        <dbReference type="RuleBase" id="RU362121"/>
    </source>
</evidence>
<dbReference type="AlphaFoldDB" id="A0A0V0G370"/>
<dbReference type="PROSITE" id="PS50255">
    <property type="entry name" value="CYTOCHROME_B5_2"/>
    <property type="match status" value="1"/>
</dbReference>
<dbReference type="GO" id="GO:0020037">
    <property type="term" value="F:heme binding"/>
    <property type="evidence" value="ECO:0007669"/>
    <property type="project" value="UniProtKB-UniRule"/>
</dbReference>
<evidence type="ECO:0000256" key="2">
    <source>
        <dbReference type="ARBA" id="ARBA00022448"/>
    </source>
</evidence>
<evidence type="ECO:0000256" key="13">
    <source>
        <dbReference type="ARBA" id="ARBA00039806"/>
    </source>
</evidence>
<dbReference type="GO" id="GO:0005789">
    <property type="term" value="C:endoplasmic reticulum membrane"/>
    <property type="evidence" value="ECO:0007669"/>
    <property type="project" value="UniProtKB-SubCell"/>
</dbReference>
<evidence type="ECO:0000256" key="7">
    <source>
        <dbReference type="ARBA" id="ARBA00022848"/>
    </source>
</evidence>
<evidence type="ECO:0000256" key="11">
    <source>
        <dbReference type="ARBA" id="ARBA00037877"/>
    </source>
</evidence>
<dbReference type="FunFam" id="3.10.120.10:FF:000002">
    <property type="entry name" value="Cytochrome b5 type B"/>
    <property type="match status" value="1"/>
</dbReference>
<keyword evidence="2" id="KW-0813">Transport</keyword>
<evidence type="ECO:0000256" key="10">
    <source>
        <dbReference type="ARBA" id="ARBA00023136"/>
    </source>
</evidence>
<protein>
    <recommendedName>
        <fullName evidence="13">Cytochrome b5</fullName>
    </recommendedName>
</protein>
<feature type="domain" description="Cytochrome b5 heme-binding" evidence="15">
    <location>
        <begin position="5"/>
        <end position="82"/>
    </location>
</feature>
<evidence type="ECO:0000256" key="3">
    <source>
        <dbReference type="ARBA" id="ARBA00022617"/>
    </source>
</evidence>
<dbReference type="SUPFAM" id="SSF55856">
    <property type="entry name" value="Cytochrome b5-like heme/steroid binding domain"/>
    <property type="match status" value="1"/>
</dbReference>
<comment type="similarity">
    <text evidence="12 14">Belongs to the cytochrome b5 family.</text>
</comment>
<accession>A0A0V0G370</accession>
<evidence type="ECO:0000256" key="8">
    <source>
        <dbReference type="ARBA" id="ARBA00022982"/>
    </source>
</evidence>
<dbReference type="Gene3D" id="3.10.120.10">
    <property type="entry name" value="Cytochrome b5-like heme/steroid binding domain"/>
    <property type="match status" value="1"/>
</dbReference>
<organism evidence="16">
    <name type="scientific">Triatoma dimidiata</name>
    <name type="common">Kissing bug</name>
    <name type="synonym">Meccus dimidiatus</name>
    <dbReference type="NCBI Taxonomy" id="72491"/>
    <lineage>
        <taxon>Eukaryota</taxon>
        <taxon>Metazoa</taxon>
        <taxon>Ecdysozoa</taxon>
        <taxon>Arthropoda</taxon>
        <taxon>Hexapoda</taxon>
        <taxon>Insecta</taxon>
        <taxon>Pterygota</taxon>
        <taxon>Neoptera</taxon>
        <taxon>Paraneoptera</taxon>
        <taxon>Hemiptera</taxon>
        <taxon>Heteroptera</taxon>
        <taxon>Panheteroptera</taxon>
        <taxon>Cimicomorpha</taxon>
        <taxon>Reduviidae</taxon>
        <taxon>Triatominae</taxon>
        <taxon>Triatoma</taxon>
    </lineage>
</organism>
<keyword evidence="5 14" id="KW-0479">Metal-binding</keyword>
<keyword evidence="4 14" id="KW-0812">Transmembrane</keyword>
<sequence>MSNEQKIYSLKEVNKHREINDVWIAIHNSVYNVSEFLNEHPGGEEVLLEQAGRSDATEAFEDVGHSTDARDMMSKYKIGELAEEDRTTVGTKGGIWDDGTTGSPSANSSWKAWLLPVVIGIVATIIYRYFLVKQ</sequence>
<dbReference type="EMBL" id="GECL01003564">
    <property type="protein sequence ID" value="JAP02560.1"/>
    <property type="molecule type" value="Transcribed_RNA"/>
</dbReference>
<name>A0A0V0G370_TRIDM</name>
<proteinExistence type="inferred from homology"/>
<dbReference type="Pfam" id="PF00173">
    <property type="entry name" value="Cyt-b5"/>
    <property type="match status" value="1"/>
</dbReference>
<dbReference type="PANTHER" id="PTHR19359:SF150">
    <property type="entry name" value="CYTOCHROME B5"/>
    <property type="match status" value="1"/>
</dbReference>
<evidence type="ECO:0000256" key="4">
    <source>
        <dbReference type="ARBA" id="ARBA00022692"/>
    </source>
</evidence>
<keyword evidence="14" id="KW-1133">Transmembrane helix</keyword>
<reference evidence="16" key="1">
    <citation type="journal article" date="2018" name="J. Proteomics">
        <title>Exploring the molecular complexity of Triatoma dimidiata sialome.</title>
        <authorList>
            <person name="Santiago P.B."/>
            <person name="de Araujo C.N."/>
            <person name="Charneau S."/>
            <person name="Bastos I.M.D."/>
            <person name="Assumpcao T.C.F."/>
            <person name="Queiroz R.M.L."/>
            <person name="Praca Y.R."/>
            <person name="Cordeiro T.M."/>
            <person name="Garcia C.H.S."/>
            <person name="da Silva I.G."/>
            <person name="Raiol T."/>
            <person name="Motta F.N."/>
            <person name="de Araujo Oliveira J.V."/>
            <person name="de Sousa M.V."/>
            <person name="Ribeiro J.M.C."/>
            <person name="de Santana J.M."/>
        </authorList>
    </citation>
    <scope>NUCLEOTIDE SEQUENCE</scope>
    <source>
        <strain evidence="16">Santander</strain>
        <tissue evidence="16">Salivary glands</tissue>
    </source>
</reference>
<evidence type="ECO:0000259" key="15">
    <source>
        <dbReference type="PROSITE" id="PS50255"/>
    </source>
</evidence>
<dbReference type="InterPro" id="IPR036400">
    <property type="entry name" value="Cyt_B5-like_heme/steroid_sf"/>
</dbReference>
<feature type="transmembrane region" description="Helical" evidence="14">
    <location>
        <begin position="113"/>
        <end position="131"/>
    </location>
</feature>
<dbReference type="InterPro" id="IPR018506">
    <property type="entry name" value="Cyt_B5_heme-BS"/>
</dbReference>
<keyword evidence="10 14" id="KW-0472">Membrane</keyword>
<dbReference type="SMART" id="SM01117">
    <property type="entry name" value="Cyt-b5"/>
    <property type="match status" value="1"/>
</dbReference>
<keyword evidence="3 14" id="KW-0349">Heme</keyword>
<keyword evidence="7" id="KW-0492">Microsome</keyword>
<keyword evidence="8" id="KW-0249">Electron transport</keyword>
<evidence type="ECO:0000256" key="12">
    <source>
        <dbReference type="ARBA" id="ARBA00038168"/>
    </source>
</evidence>
<evidence type="ECO:0000256" key="1">
    <source>
        <dbReference type="ARBA" id="ARBA00004131"/>
    </source>
</evidence>
<dbReference type="InterPro" id="IPR001199">
    <property type="entry name" value="Cyt_B5-like_heme/steroid-bd"/>
</dbReference>
<dbReference type="PROSITE" id="PS00191">
    <property type="entry name" value="CYTOCHROME_B5_1"/>
    <property type="match status" value="1"/>
</dbReference>
<dbReference type="PANTHER" id="PTHR19359">
    <property type="entry name" value="CYTOCHROME B5"/>
    <property type="match status" value="1"/>
</dbReference>
<comment type="subcellular location">
    <subcellularLocation>
        <location evidence="1">Endoplasmic reticulum membrane</location>
        <topology evidence="1">Single-pass membrane protein</topology>
        <orientation evidence="1">Cytoplasmic side</orientation>
    </subcellularLocation>
    <subcellularLocation>
        <location evidence="11">Microsome membrane</location>
        <topology evidence="11">Single-pass membrane protein</topology>
        <orientation evidence="11">Cytoplasmic side</orientation>
    </subcellularLocation>
</comment>
<keyword evidence="9 14" id="KW-0408">Iron</keyword>
<keyword evidence="6" id="KW-0256">Endoplasmic reticulum</keyword>
<evidence type="ECO:0000256" key="6">
    <source>
        <dbReference type="ARBA" id="ARBA00022824"/>
    </source>
</evidence>
<evidence type="ECO:0000256" key="5">
    <source>
        <dbReference type="ARBA" id="ARBA00022723"/>
    </source>
</evidence>
<evidence type="ECO:0000256" key="9">
    <source>
        <dbReference type="ARBA" id="ARBA00023004"/>
    </source>
</evidence>